<dbReference type="GO" id="GO:0009011">
    <property type="term" value="F:alpha-1,4-glucan glucosyltransferase (ADP-glucose donor) activity"/>
    <property type="evidence" value="ECO:0007669"/>
    <property type="project" value="UniProtKB-EC"/>
</dbReference>
<dbReference type="InterPro" id="IPR013534">
    <property type="entry name" value="Starch_synth_cat_dom"/>
</dbReference>
<dbReference type="PANTHER" id="PTHR45825">
    <property type="entry name" value="GRANULE-BOUND STARCH SYNTHASE 1, CHLOROPLASTIC/AMYLOPLASTIC"/>
    <property type="match status" value="1"/>
</dbReference>
<evidence type="ECO:0000256" key="1">
    <source>
        <dbReference type="ARBA" id="ARBA00001478"/>
    </source>
</evidence>
<dbReference type="EC" id="2.4.1.21" evidence="2"/>
<organism evidence="6">
    <name type="scientific">Kosmotoga arenicorallina</name>
    <dbReference type="NCBI Taxonomy" id="688066"/>
    <lineage>
        <taxon>Bacteria</taxon>
        <taxon>Thermotogati</taxon>
        <taxon>Thermotogota</taxon>
        <taxon>Thermotogae</taxon>
        <taxon>Kosmotogales</taxon>
        <taxon>Kosmotogaceae</taxon>
        <taxon>Kosmotoga</taxon>
    </lineage>
</organism>
<comment type="catalytic activity">
    <reaction evidence="1">
        <text>[(1-&gt;4)-alpha-D-glucosyl](n) + ADP-alpha-D-glucose = [(1-&gt;4)-alpha-D-glucosyl](n+1) + ADP + H(+)</text>
        <dbReference type="Rhea" id="RHEA:18189"/>
        <dbReference type="Rhea" id="RHEA-COMP:9584"/>
        <dbReference type="Rhea" id="RHEA-COMP:9587"/>
        <dbReference type="ChEBI" id="CHEBI:15378"/>
        <dbReference type="ChEBI" id="CHEBI:15444"/>
        <dbReference type="ChEBI" id="CHEBI:57498"/>
        <dbReference type="ChEBI" id="CHEBI:456216"/>
        <dbReference type="EC" id="2.4.1.21"/>
    </reaction>
</comment>
<dbReference type="Pfam" id="PF08323">
    <property type="entry name" value="Glyco_transf_5"/>
    <property type="match status" value="1"/>
</dbReference>
<proteinExistence type="predicted"/>
<feature type="domain" description="Starch synthase catalytic" evidence="5">
    <location>
        <begin position="2"/>
        <end position="120"/>
    </location>
</feature>
<name>A0A7C5DVU5_9BACT</name>
<accession>A0A7C5DVU5</accession>
<dbReference type="Proteomes" id="UP000886129">
    <property type="component" value="Unassembled WGS sequence"/>
</dbReference>
<keyword evidence="3" id="KW-0328">Glycosyltransferase</keyword>
<reference evidence="6" key="1">
    <citation type="journal article" date="2020" name="mSystems">
        <title>Genome- and Community-Level Interaction Insights into Carbon Utilization and Element Cycling Functions of Hydrothermarchaeota in Hydrothermal Sediment.</title>
        <authorList>
            <person name="Zhou Z."/>
            <person name="Liu Y."/>
            <person name="Xu W."/>
            <person name="Pan J."/>
            <person name="Luo Z.H."/>
            <person name="Li M."/>
        </authorList>
    </citation>
    <scope>NUCLEOTIDE SEQUENCE [LARGE SCALE GENOMIC DNA]</scope>
    <source>
        <strain evidence="6">HyVt-80</strain>
    </source>
</reference>
<comment type="caution">
    <text evidence="6">The sequence shown here is derived from an EMBL/GenBank/DDBJ whole genome shotgun (WGS) entry which is preliminary data.</text>
</comment>
<evidence type="ECO:0000259" key="5">
    <source>
        <dbReference type="Pfam" id="PF08323"/>
    </source>
</evidence>
<dbReference type="EMBL" id="DRTH01000182">
    <property type="protein sequence ID" value="HHF08721.1"/>
    <property type="molecule type" value="Genomic_DNA"/>
</dbReference>
<dbReference type="Gene3D" id="3.40.50.2000">
    <property type="entry name" value="Glycogen Phosphorylase B"/>
    <property type="match status" value="1"/>
</dbReference>
<dbReference type="AlphaFoldDB" id="A0A7C5DVU5"/>
<protein>
    <recommendedName>
        <fullName evidence="2">starch synthase</fullName>
        <ecNumber evidence="2">2.4.1.21</ecNumber>
    </recommendedName>
</protein>
<evidence type="ECO:0000313" key="6">
    <source>
        <dbReference type="EMBL" id="HHF08721.1"/>
    </source>
</evidence>
<gene>
    <name evidence="6" type="ORF">ENL26_02980</name>
</gene>
<keyword evidence="4" id="KW-0808">Transferase</keyword>
<evidence type="ECO:0000256" key="3">
    <source>
        <dbReference type="ARBA" id="ARBA00022676"/>
    </source>
</evidence>
<sequence>MKILMVSYEVYPLAKVGGLADVVGSLPEYLVKRGIDVQIVMPYHRIVDKKAEYIEKTDLILHTNELKQKYTFEVYRTHLKAGNVPVFLLKNDELIDSDDVYGGHDLGLQALAFSDAVFQLSKS</sequence>
<evidence type="ECO:0000256" key="4">
    <source>
        <dbReference type="ARBA" id="ARBA00022679"/>
    </source>
</evidence>
<dbReference type="PANTHER" id="PTHR45825:SF11">
    <property type="entry name" value="ALPHA AMYLASE DOMAIN-CONTAINING PROTEIN"/>
    <property type="match status" value="1"/>
</dbReference>
<dbReference type="SUPFAM" id="SSF53756">
    <property type="entry name" value="UDP-Glycosyltransferase/glycogen phosphorylase"/>
    <property type="match status" value="1"/>
</dbReference>
<feature type="non-terminal residue" evidence="6">
    <location>
        <position position="123"/>
    </location>
</feature>
<evidence type="ECO:0000256" key="2">
    <source>
        <dbReference type="ARBA" id="ARBA00012588"/>
    </source>
</evidence>